<dbReference type="PROSITE" id="PS51257">
    <property type="entry name" value="PROKAR_LIPOPROTEIN"/>
    <property type="match status" value="1"/>
</dbReference>
<proteinExistence type="predicted"/>
<keyword evidence="1" id="KW-0732">Signal</keyword>
<organism evidence="2">
    <name type="scientific">Schlesneria paludicola</name>
    <dbReference type="NCBI Taxonomy" id="360056"/>
    <lineage>
        <taxon>Bacteria</taxon>
        <taxon>Pseudomonadati</taxon>
        <taxon>Planctomycetota</taxon>
        <taxon>Planctomycetia</taxon>
        <taxon>Planctomycetales</taxon>
        <taxon>Planctomycetaceae</taxon>
        <taxon>Schlesneria</taxon>
    </lineage>
</organism>
<name>A0A7C2K1Z7_9PLAN</name>
<evidence type="ECO:0000313" key="2">
    <source>
        <dbReference type="EMBL" id="HEN16498.1"/>
    </source>
</evidence>
<comment type="caution">
    <text evidence="2">The sequence shown here is derived from an EMBL/GenBank/DDBJ whole genome shotgun (WGS) entry which is preliminary data.</text>
</comment>
<accession>A0A7C2K1Z7</accession>
<feature type="signal peptide" evidence="1">
    <location>
        <begin position="1"/>
        <end position="21"/>
    </location>
</feature>
<feature type="chain" id="PRO_5028055031" evidence="1">
    <location>
        <begin position="22"/>
        <end position="250"/>
    </location>
</feature>
<dbReference type="AlphaFoldDB" id="A0A7C2K1Z7"/>
<evidence type="ECO:0000256" key="1">
    <source>
        <dbReference type="SAM" id="SignalP"/>
    </source>
</evidence>
<reference evidence="2" key="1">
    <citation type="journal article" date="2020" name="mSystems">
        <title>Genome- and Community-Level Interaction Insights into Carbon Utilization and Element Cycling Functions of Hydrothermarchaeota in Hydrothermal Sediment.</title>
        <authorList>
            <person name="Zhou Z."/>
            <person name="Liu Y."/>
            <person name="Xu W."/>
            <person name="Pan J."/>
            <person name="Luo Z.H."/>
            <person name="Li M."/>
        </authorList>
    </citation>
    <scope>NUCLEOTIDE SEQUENCE [LARGE SCALE GENOMIC DNA]</scope>
    <source>
        <strain evidence="2">SpSt-339</strain>
    </source>
</reference>
<sequence length="250" mass="25740">MTRTIAGCGLLLALAWGSAGCSSMHGGGWGRCGVGGCNSCYDDPCDPCAGKKRFGKCHGCGHWGSCCGGICGHCANRSLAIQEGYPVGAVQRAAFHQMQTNGEAADFILYQKDFVLDSAELTPDGKDKILEIAARMRSAPFPVIVERTYNNSDPELDAHRRALVAQILTDFGNPDANNRTFVATSYGPGKQSLEAAPEYYQHTFIGSGNNQFGNGGFGGGGFGGGGFGGGGFGGGGFGGFFGGFGGAFGL</sequence>
<dbReference type="EMBL" id="DSOK01000375">
    <property type="protein sequence ID" value="HEN16498.1"/>
    <property type="molecule type" value="Genomic_DNA"/>
</dbReference>
<protein>
    <submittedName>
        <fullName evidence="2">Uncharacterized protein</fullName>
    </submittedName>
</protein>
<gene>
    <name evidence="2" type="ORF">ENQ76_13640</name>
</gene>